<protein>
    <submittedName>
        <fullName evidence="10">Apolipoprotein B</fullName>
    </submittedName>
</protein>
<accession>A0A3P8WGK6</accession>
<keyword evidence="4 8" id="KW-0732">Signal</keyword>
<dbReference type="InParanoid" id="A0A3P8WGK6"/>
<comment type="caution">
    <text evidence="7">Lacks conserved residue(s) required for the propagation of feature annotation.</text>
</comment>
<evidence type="ECO:0000256" key="6">
    <source>
        <dbReference type="ARBA" id="ARBA00023180"/>
    </source>
</evidence>
<dbReference type="GO" id="GO:0030301">
    <property type="term" value="P:cholesterol transport"/>
    <property type="evidence" value="ECO:0007669"/>
    <property type="project" value="TreeGrafter"/>
</dbReference>
<dbReference type="SMART" id="SM01169">
    <property type="entry name" value="DUF1943"/>
    <property type="match status" value="1"/>
</dbReference>
<evidence type="ECO:0000313" key="11">
    <source>
        <dbReference type="Proteomes" id="UP000265120"/>
    </source>
</evidence>
<dbReference type="RefSeq" id="XP_008314765.1">
    <property type="nucleotide sequence ID" value="XM_008316543.1"/>
</dbReference>
<sequence>MMGYRKVWLLLLLSSYALAQGGSKQECLLASRFKAYKKYVYQYTTESRNTAGDTPALINGPKISCQVEIEVPQACRFVLQTRDCALSEISGSDPEGQPVYRPSPNSEAFNTAMGKNPLKFTAQDATHIHLYPEREEQVNILNFKRGIISALVVPEIEGVQNSPVSTVHGLCLTDIIVNVVKDIPTDVTLSRELSHCDQHHTRELAHSPLALLQKLHLPLSKLIRSAQDCNYQFDNKGKHITTVMCTEKHMHLPFASEENGTSSVVTQKLNYQSSKKINNREFAVNPSESRPLYFEDPDDKASMQTKDTVLSTLQELQDLSDTDQGQKRPGLFHKLVSSLRVLKNETLSQLVDEMLDRSTWLTWQGLVQCGTLECTSAILQAARTIDGMSVEVDALVYWLSLQANPNKAHVRDMLSMAQYKQSKAIMYALANTVKKFHKGGVTAEVTEVSAFMETLLDDCSGEDPESDFLVLRVVGVMGQAMQAVSPSLISSVLNCAKRRDIPLSNQKAAIQALRLMDIRDEMVRVLTEVFQDDQNSVERRIAAYLTLMKSPPLALVKDILHILNYVRNEQIRNFVFSHLKNILGSQEPELQQLKEYIQSALPPRHEVQEGMSRNYKTESAFGSVQANIIFDERNTLPKEVMLETTLKAFGYSHDVFEVNVEGSGFEPTIEALFGEKGFFPDSFSRIMYWAENNAGMLKDVLEKMAPGKGRMKRQPPQDLLKDITNNIQKLVDDLRTSETPEAVAFLHLLGNEIGYMKTSEIRTVLETLTMYYQIFFNVLPYKIIMSLINSTNNKVFAHYIFMENIFSLPTASGLPLRFSVAGVITAGAKGGLAHSPSTGTTHVSFMPSVGLEFITQMGVNVPEYLETGLVMQTNVYHESNNNAQVTMNRNQIRLSLPAPKGNIQLFSFSNKLLSVSSGRTTTAPSQGEDRTDLTECQDLFSGLKLCTVLQHSNAMSMDKALYYPPTGETRFAVEIQPTGEITEYTATIEPLKEGKKGLRTTDSLRLTLKAEGDDSTEVTATLKYNRNKDILTADVAIPDYDVEAGIKLAVTDSDSKGKKMRGITIDVTNKNIPQLSLVGRTRLSMMKDAMLQLQMNIPSLNSKASVTATLKDDEEALMEVETVVSLPKTSFQQKSLLRHDADKFEVELTSDLNSDIHKLIPGLEDYNEQLQRLFDDVLDQRVPKTDMKLRHIINKGIEAGNIWLDKFGAHVPYLGNLRSRRSILEFSLPSVPEKLFLQSDSLFRYQFNKERMAISLPLPLGGKNVNDLNIPTTLSIPSIDLNRLGISIPPKTYSLPPFTIPTTLDFSIPLLGLAEASTKINTNYYLWEGSFLGGNNTVDVPNYIVQYKALAQSPLKLLSYKLEGTGLISGRAEDNLKYLLNTSFSHCFIDTSFSIVESLQVTSKFNARASYKVEVSSPVGLEAFVFYSAQSTSTLNSDEVSGDGSLDGLLRVGPLHSNVSYSNNYNLRPLERKGKGESTFVFDSPLISLQNRIHGVYANSELNVVSKTNVQRDVLKHVAELKYKDAQLTLKCNALGTVLGKILNNKVELGVSSKMGIFRIESQANDDTNRAYSMLSGSLDVNGLQLNSEGSLILETGRGMHKASVMLGKNGLTTSGTNSFQCSPVTLENLFNGAIDNNGANLSSRTKVIADEGRGELNIQGKVTSADASFEGILKGHAYGATTRNNLNVLLNRRALTINGNSMATLKQLRTENSYTMTLTLWTLALGSSTNNVICEDIYYKQDTKVTIRPFIMSFDVMNDLKLNDVDLKNEGHLKVQPNKVGLSGSTRGVFKEEHYLKHTYEVSYEDMAGTVQCSTSGTVMDAQISQKCEFEFAGLSSKSICEARVNSEQLRFDGTLRTMALPFSVTVDALVNSDGEIRLRGKHTGQLYSKLLVKAEPLAFAYSHDSRMSTTHSLSGDQSFTSVDNKLDGLLSPADQYLNWKVKSKINNHAYNQDISTYNNPQKTGFEFSGALLTDLFSKLLKEKSSPPEIQEFSTMGFLKYDKNSDCHLVSIPFIDSLPAAFDRVKNTLVKALESFHQFITNLDIDELIVDFRAKLKELPKKVRDIMQKMDLDRKVKGIKDKLDYFVNEFSITVKDLELGMQHFSQNLENMVINVATKIRDLIVTVQHHIKDGDFGVKVREILSKIGDQLQAFDDKYQVKQSLVKVLLALEDIVRQIDLQKLTDVSTQWLRELDSKYGIRDKIKDKLSETKKKIENFDVKKSFQDLSHFFNSMDLAKYVEQLHYSIPTSDIAGVIESINDVIVNWIDEYEIPDKFNAVYFYIRDLILKYNLDDRFKELMDQVVVLIKDFKIQQTVQSVVDALKSVQFEFVYNKMMQFLESINRRLRNIDFKRSIEELNEQMYSTLKSLKDFNYSEFVDKANEKMAELTDYINEQIKKYEVVQKVKAVRDFIRKLQSDIYSYLEKLRNTKIADALKKLADLIGTTFYNDVKLKIQDMLVDMKQRILDMDVREELYIHLQRFSESYGNIVAFIRNQFQELKGKITQIVKDSDIINQIIEAVITTLDALKKSEIKIGSFTVPLTDLVVPAFTINLNKLHEINIPSQFSIPEFTILNSYTIPAATIDFEEIKTKIVALIDDIRKFELNLPDPEFIFGDVKVLYLFQLPDVTFPEITLSEITLPTITIPKLNVKDFEITMLPLPEVKLHKITSDICIPTFGKLNGVFKVKFPHYTLVTTGKIENSTSSARNPQFSASIHSDVKSSFELLEYTLDATAQLTAPRMKKLLFTETVKTTHKAFSVDHEGSVSLTGSAVDSSARTAAKATTCIYTADLVNNVALSLKGGISATVDTTYNHSLDLASKNSSSQMSLKQNIAATVESGRIAVTGETNGDGKWSILDYSDEGTHKSSLDFKLDLDAARLTFVGETDCKALKSKKMLTIESVSLSHISIEARCESEIFSFKKSLMVLNAGAHIGDLKVALTASHDSEFTGCMTGSMSNSLEFKAHPFETVLDFRNKVTSKMLLPLKLTGRLDLVHDCGVIVNSEKQRASCLVLAKFNQYKYHHNFTAENNDREKFFHSSASGEANLDFMTVPLSVPSIKVPYFEITLPEVKDFSLWENAGLKHLLITPQQSFDMNLRLHYYKNPDVHSIEFHLGPVYSTIKDQAVCIQGKFEQWRDKVVSLLKDSYNQAKSQYIKHKIDTASLPPRIFTVPGYKIPILNIHVSAFRAEMPAFSYFVPKEVNTPSFKIPALGFPVPSYTLVLPSLGFPVIHVPEMLNELELPTVTLPAVQNNIEIPVLGNLTYDFSFKSPLVTVSANAGLYNQTDIVARFGAISTSVFDFLNGKFDGTSTLTRSRGMKLSCAWTLKHDNVEANHGCAVSLTKRSMEASVSDTVNINLPFLNVEFKHELTGNNNAKPNLASKKKLSYMFNIPIIEALGKGNLDTNWELEALSSHLSLDTSTHGESDIAVLGGYTFAGDLDNKANFYLSANGLRSTVGTVLNSLISKPEKKKRSTDNGALEFDVNNSLVLEVSLSRVYATVDYLSKNNVGFAFFSTNGRHSVKGELEIVPLVTSKMTLDIDASQPSSLGQVGLRQNINLAMSSEKQSLTWTCQEQLSSLVHACDFLVSSDESEVRMDLTESVQGHLGFLKAVKLPVYQKSLWDVFRFDQVTDKDDLQFLNISYSIVYMKSMDGQEYSLPYNLLENGISFGITELHLGVPTWFEKILNSLSHIDMRLEPSDDPDHLTLPPSISIPALDLPFTTLHVEPFTIDLKNIVIPKVITTAAFEILLPGLPVVSVPSYNINTEYHKGKMSFLSLKVPRSDITVSSFSLPKEFAIGRHTVSFKEVTRSVLNFEHPTITIPEQNIEVPNMALHLPLSVFIPTFGTLSTTVKVSSPIYNVSVTSSLEKKDTNLVTSLKSVCTSTMAFLEHDLSADATFGFENGINVNGKSNLIHNDVNVRWQHALVQNLRTKRQTPPSDLMDSHHTLSVDITSQTFTDVSFRFTSRKEGLTASISSPSSGFLALHLQQRPSTQLSAKLFCRYLAKEMDILITKATLKNSRNLIVQMSWNWDFLHDAIEGTKDRVPAMNDAVFKVVNKYHTTHFGFSLNRGSLKLKNALSNVIDKAYSEVLVILNSLQDSVQQLGDEGTDMYREASQCLKSFSVQRFIDKLIFKVRKVLRDSEDKIGIALDFGSDFLKEALFTTPEERIPLLDEAWSETEAIDRAIQMFVNLLKRISKFIREIQFTIPGTEVTVDGNKILKKLESSTEDVSVWLSLSLRRTFHFINVHVVTNLIQVFAEGAEKIITYVKNNDMCSRVVQVYADLLQSSKQSIEGAKTDIVEYKDLTKLNLQKAYNAITTESVNNSTIEVIDILQSHLYGGLNEFVDVMRQASEKTAPYIRVSTKKVDMEIPLPFRWKSFSQWPTQ</sequence>
<dbReference type="PANTHER" id="PTHR13769:SF6">
    <property type="entry name" value="APOLIPOPROTEIN B-100"/>
    <property type="match status" value="1"/>
</dbReference>
<proteinExistence type="predicted"/>
<dbReference type="InterPro" id="IPR052418">
    <property type="entry name" value="Apolipoprotein_B"/>
</dbReference>
<dbReference type="InterPro" id="IPR015819">
    <property type="entry name" value="Lipid_transp_b-sht_shell"/>
</dbReference>
<dbReference type="Pfam" id="PF09172">
    <property type="entry name" value="Vit_open_b-sht"/>
    <property type="match status" value="1"/>
</dbReference>
<reference evidence="10" key="3">
    <citation type="submission" date="2025-09" db="UniProtKB">
        <authorList>
            <consortium name="Ensembl"/>
        </authorList>
    </citation>
    <scope>IDENTIFICATION</scope>
</reference>
<dbReference type="SUPFAM" id="SSF56968">
    <property type="entry name" value="Lipovitellin-phosvitin complex, beta-sheet shell regions"/>
    <property type="match status" value="2"/>
</dbReference>
<dbReference type="GeneTree" id="ENSGT00590000083139"/>
<dbReference type="Ensembl" id="ENSCSET00000025043.1">
    <property type="protein sequence ID" value="ENSCSEP00000024711.1"/>
    <property type="gene ID" value="ENSCSEG00000015782.1"/>
</dbReference>
<dbReference type="InterPro" id="IPR009454">
    <property type="entry name" value="Lipid_transpt_open_b-sht"/>
</dbReference>
<dbReference type="GO" id="GO:0034359">
    <property type="term" value="C:mature chylomicron"/>
    <property type="evidence" value="ECO:0007669"/>
    <property type="project" value="TreeGrafter"/>
</dbReference>
<dbReference type="GeneID" id="103383435"/>
<feature type="chain" id="PRO_5017989277" evidence="8">
    <location>
        <begin position="20"/>
        <end position="4379"/>
    </location>
</feature>
<evidence type="ECO:0000256" key="1">
    <source>
        <dbReference type="ARBA" id="ARBA00004613"/>
    </source>
</evidence>
<evidence type="ECO:0000313" key="10">
    <source>
        <dbReference type="Ensembl" id="ENSCSEP00000024711.1"/>
    </source>
</evidence>
<dbReference type="SMART" id="SM00638">
    <property type="entry name" value="LPD_N"/>
    <property type="match status" value="1"/>
</dbReference>
<dbReference type="InterPro" id="IPR015255">
    <property type="entry name" value="Vitellinogen_open_b-sht"/>
</dbReference>
<evidence type="ECO:0000259" key="9">
    <source>
        <dbReference type="PROSITE" id="PS51211"/>
    </source>
</evidence>
<dbReference type="Pfam" id="PF01347">
    <property type="entry name" value="Vitellogenin_N"/>
    <property type="match status" value="1"/>
</dbReference>
<keyword evidence="3" id="KW-0964">Secreted</keyword>
<comment type="subcellular location">
    <subcellularLocation>
        <location evidence="1">Secreted</location>
    </subcellularLocation>
</comment>
<evidence type="ECO:0000256" key="4">
    <source>
        <dbReference type="ARBA" id="ARBA00022729"/>
    </source>
</evidence>
<dbReference type="GO" id="GO:0006642">
    <property type="term" value="P:triglyceride mobilization"/>
    <property type="evidence" value="ECO:0007669"/>
    <property type="project" value="TreeGrafter"/>
</dbReference>
<dbReference type="SUPFAM" id="SSF48431">
    <property type="entry name" value="Lipovitellin-phosvitin complex, superhelical domain"/>
    <property type="match status" value="1"/>
</dbReference>
<keyword evidence="11" id="KW-1185">Reference proteome</keyword>
<evidence type="ECO:0000256" key="8">
    <source>
        <dbReference type="SAM" id="SignalP"/>
    </source>
</evidence>
<evidence type="ECO:0000256" key="5">
    <source>
        <dbReference type="ARBA" id="ARBA00023055"/>
    </source>
</evidence>
<feature type="signal peptide" evidence="8">
    <location>
        <begin position="1"/>
        <end position="19"/>
    </location>
</feature>
<dbReference type="GO" id="GO:0120020">
    <property type="term" value="F:cholesterol transfer activity"/>
    <property type="evidence" value="ECO:0007669"/>
    <property type="project" value="TreeGrafter"/>
</dbReference>
<evidence type="ECO:0000256" key="3">
    <source>
        <dbReference type="ARBA" id="ARBA00022525"/>
    </source>
</evidence>
<dbReference type="PANTHER" id="PTHR13769">
    <property type="entry name" value="APOLIPOPROTEIN B"/>
    <property type="match status" value="1"/>
</dbReference>
<dbReference type="Proteomes" id="UP000265120">
    <property type="component" value="Chromosome 1"/>
</dbReference>
<dbReference type="KEGG" id="csem:103383435"/>
<dbReference type="PROSITE" id="PS51211">
    <property type="entry name" value="VITELLOGENIN"/>
    <property type="match status" value="1"/>
</dbReference>
<dbReference type="GO" id="GO:0042632">
    <property type="term" value="P:cholesterol homeostasis"/>
    <property type="evidence" value="ECO:0007669"/>
    <property type="project" value="TreeGrafter"/>
</dbReference>
<dbReference type="Gene3D" id="1.25.10.20">
    <property type="entry name" value="Vitellinogen, superhelical"/>
    <property type="match status" value="1"/>
</dbReference>
<dbReference type="OMA" id="FTCAYEN"/>
<dbReference type="InterPro" id="IPR001747">
    <property type="entry name" value="Vitellogenin_N"/>
</dbReference>
<dbReference type="Gene3D" id="2.20.80.10">
    <property type="entry name" value="Lipovitellin-phosvitin complex, chain A, domain 4"/>
    <property type="match status" value="1"/>
</dbReference>
<feature type="domain" description="Vitellogenin" evidence="9">
    <location>
        <begin position="33"/>
        <end position="672"/>
    </location>
</feature>
<name>A0A3P8WGK6_CYNSE</name>
<dbReference type="InterPro" id="IPR011030">
    <property type="entry name" value="Lipovitellin_superhlx_dom"/>
</dbReference>
<evidence type="ECO:0000256" key="7">
    <source>
        <dbReference type="PROSITE-ProRule" id="PRU00557"/>
    </source>
</evidence>
<keyword evidence="2" id="KW-0813">Transport</keyword>
<keyword evidence="6" id="KW-0325">Glycoprotein</keyword>
<keyword evidence="5" id="KW-0445">Lipid transport</keyword>
<dbReference type="GO" id="GO:0050750">
    <property type="term" value="F:low-density lipoprotein particle receptor binding"/>
    <property type="evidence" value="ECO:0007669"/>
    <property type="project" value="TreeGrafter"/>
</dbReference>
<dbReference type="GO" id="GO:0034361">
    <property type="term" value="C:very-low-density lipoprotein particle"/>
    <property type="evidence" value="ECO:0007669"/>
    <property type="project" value="TreeGrafter"/>
</dbReference>
<dbReference type="GO" id="GO:0042953">
    <property type="term" value="P:lipoprotein transport"/>
    <property type="evidence" value="ECO:0007669"/>
    <property type="project" value="TreeGrafter"/>
</dbReference>
<dbReference type="Gene3D" id="2.30.230.10">
    <property type="entry name" value="Lipovitellin, beta-sheet shell regions, chain A"/>
    <property type="match status" value="1"/>
</dbReference>
<dbReference type="STRING" id="244447.ENSCSEP00000024711"/>
<dbReference type="Pfam" id="PF06448">
    <property type="entry name" value="DUF1081"/>
    <property type="match status" value="1"/>
</dbReference>
<reference evidence="10" key="2">
    <citation type="submission" date="2025-08" db="UniProtKB">
        <authorList>
            <consortium name="Ensembl"/>
        </authorList>
    </citation>
    <scope>IDENTIFICATION</scope>
</reference>
<reference evidence="10 11" key="1">
    <citation type="journal article" date="2014" name="Nat. Genet.">
        <title>Whole-genome sequence of a flatfish provides insights into ZW sex chromosome evolution and adaptation to a benthic lifestyle.</title>
        <authorList>
            <person name="Chen S."/>
            <person name="Zhang G."/>
            <person name="Shao C."/>
            <person name="Huang Q."/>
            <person name="Liu G."/>
            <person name="Zhang P."/>
            <person name="Song W."/>
            <person name="An N."/>
            <person name="Chalopin D."/>
            <person name="Volff J.N."/>
            <person name="Hong Y."/>
            <person name="Li Q."/>
            <person name="Sha Z."/>
            <person name="Zhou H."/>
            <person name="Xie M."/>
            <person name="Yu Q."/>
            <person name="Liu Y."/>
            <person name="Xiang H."/>
            <person name="Wang N."/>
            <person name="Wu K."/>
            <person name="Yang C."/>
            <person name="Zhou Q."/>
            <person name="Liao X."/>
            <person name="Yang L."/>
            <person name="Hu Q."/>
            <person name="Zhang J."/>
            <person name="Meng L."/>
            <person name="Jin L."/>
            <person name="Tian Y."/>
            <person name="Lian J."/>
            <person name="Yang J."/>
            <person name="Miao G."/>
            <person name="Liu S."/>
            <person name="Liang Z."/>
            <person name="Yan F."/>
            <person name="Li Y."/>
            <person name="Sun B."/>
            <person name="Zhang H."/>
            <person name="Zhang J."/>
            <person name="Zhu Y."/>
            <person name="Du M."/>
            <person name="Zhao Y."/>
            <person name="Schartl M."/>
            <person name="Tang Q."/>
            <person name="Wang J."/>
        </authorList>
    </citation>
    <scope>NUCLEOTIDE SEQUENCE</scope>
</reference>
<dbReference type="CTD" id="566465"/>
<dbReference type="OrthoDB" id="6484170at2759"/>
<dbReference type="GO" id="GO:0034362">
    <property type="term" value="C:low-density lipoprotein particle"/>
    <property type="evidence" value="ECO:0007669"/>
    <property type="project" value="TreeGrafter"/>
</dbReference>
<dbReference type="InterPro" id="IPR015816">
    <property type="entry name" value="Vitellinogen_b-sht_N"/>
</dbReference>
<evidence type="ECO:0000256" key="2">
    <source>
        <dbReference type="ARBA" id="ARBA00022448"/>
    </source>
</evidence>
<organism evidence="10 11">
    <name type="scientific">Cynoglossus semilaevis</name>
    <name type="common">Tongue sole</name>
    <dbReference type="NCBI Taxonomy" id="244447"/>
    <lineage>
        <taxon>Eukaryota</taxon>
        <taxon>Metazoa</taxon>
        <taxon>Chordata</taxon>
        <taxon>Craniata</taxon>
        <taxon>Vertebrata</taxon>
        <taxon>Euteleostomi</taxon>
        <taxon>Actinopterygii</taxon>
        <taxon>Neopterygii</taxon>
        <taxon>Teleostei</taxon>
        <taxon>Neoteleostei</taxon>
        <taxon>Acanthomorphata</taxon>
        <taxon>Carangaria</taxon>
        <taxon>Pleuronectiformes</taxon>
        <taxon>Pleuronectoidei</taxon>
        <taxon>Cynoglossidae</taxon>
        <taxon>Cynoglossinae</taxon>
        <taxon>Cynoglossus</taxon>
    </lineage>
</organism>